<evidence type="ECO:0000313" key="1">
    <source>
        <dbReference type="EMBL" id="SAL33776.1"/>
    </source>
</evidence>
<accession>A0A158GNT3</accession>
<evidence type="ECO:0008006" key="3">
    <source>
        <dbReference type="Google" id="ProtNLM"/>
    </source>
</evidence>
<dbReference type="OrthoDB" id="8717392at2"/>
<organism evidence="1 2">
    <name type="scientific">Caballeronia sordidicola</name>
    <name type="common">Burkholderia sordidicola</name>
    <dbReference type="NCBI Taxonomy" id="196367"/>
    <lineage>
        <taxon>Bacteria</taxon>
        <taxon>Pseudomonadati</taxon>
        <taxon>Pseudomonadota</taxon>
        <taxon>Betaproteobacteria</taxon>
        <taxon>Burkholderiales</taxon>
        <taxon>Burkholderiaceae</taxon>
        <taxon>Caballeronia</taxon>
    </lineage>
</organism>
<dbReference type="RefSeq" id="WP_060856392.1">
    <property type="nucleotide sequence ID" value="NZ_FCOC02000009.1"/>
</dbReference>
<protein>
    <recommendedName>
        <fullName evidence="3">Chemotaxis phosphatase CheX-like domain-containing protein</fullName>
    </recommendedName>
</protein>
<name>A0A158GNT3_CABSO</name>
<dbReference type="AlphaFoldDB" id="A0A158GNT3"/>
<sequence>MISSNAQASIEGLFMKAVRSRLPQEAEDTCDIVLLARDENSMNVRDSNVVFLTISSIQFRILLVFHFDEDERTRGYFVKDVEEGSLRDALLETCNLCCGAMNQELLRYFPDLGMSTPYVLSARCLSYLEELKPDYLASYAITISGSVKLGATVCFCAHAPVDFIADVNMAEETSGELELF</sequence>
<dbReference type="EMBL" id="FCOC02000009">
    <property type="protein sequence ID" value="SAL33776.1"/>
    <property type="molecule type" value="Genomic_DNA"/>
</dbReference>
<evidence type="ECO:0000313" key="2">
    <source>
        <dbReference type="Proteomes" id="UP000054893"/>
    </source>
</evidence>
<reference evidence="1 2" key="1">
    <citation type="submission" date="2016-01" db="EMBL/GenBank/DDBJ databases">
        <authorList>
            <person name="Oliw E.H."/>
        </authorList>
    </citation>
    <scope>NUCLEOTIDE SEQUENCE [LARGE SCALE GENOMIC DNA]</scope>
    <source>
        <strain evidence="1">LMG 22029</strain>
    </source>
</reference>
<gene>
    <name evidence="1" type="ORF">AWB64_03229</name>
</gene>
<proteinExistence type="predicted"/>
<dbReference type="Proteomes" id="UP000054893">
    <property type="component" value="Unassembled WGS sequence"/>
</dbReference>